<protein>
    <recommendedName>
        <fullName evidence="4">DUF4149 domain-containing protein</fullName>
    </recommendedName>
</protein>
<keyword evidence="1" id="KW-1133">Transmembrane helix</keyword>
<feature type="transmembrane region" description="Helical" evidence="1">
    <location>
        <begin position="45"/>
        <end position="66"/>
    </location>
</feature>
<organism evidence="2 3">
    <name type="scientific">Flavobacterium humidisoli</name>
    <dbReference type="NCBI Taxonomy" id="2937442"/>
    <lineage>
        <taxon>Bacteria</taxon>
        <taxon>Pseudomonadati</taxon>
        <taxon>Bacteroidota</taxon>
        <taxon>Flavobacteriia</taxon>
        <taxon>Flavobacteriales</taxon>
        <taxon>Flavobacteriaceae</taxon>
        <taxon>Flavobacterium</taxon>
    </lineage>
</organism>
<sequence>MNYIQNKPYFVFLGLIIVLLLYGFYKGDQIVDINIYDTYYIISWKFLMILISVIYGLLALTYFSILKLNFSLINWMTIFHVLISTVGLIALFILPKLMRDDLPMDFSAIMENAKFNEGIGYGIAISIFVLLGIQFLFFINVIFTLIKGRS</sequence>
<keyword evidence="1" id="KW-0472">Membrane</keyword>
<evidence type="ECO:0000313" key="3">
    <source>
        <dbReference type="Proteomes" id="UP000829998"/>
    </source>
</evidence>
<evidence type="ECO:0000256" key="1">
    <source>
        <dbReference type="SAM" id="Phobius"/>
    </source>
</evidence>
<name>A0ABY4LRV6_9FLAO</name>
<feature type="transmembrane region" description="Helical" evidence="1">
    <location>
        <begin position="118"/>
        <end position="146"/>
    </location>
</feature>
<reference evidence="2 3" key="1">
    <citation type="submission" date="2022-04" db="EMBL/GenBank/DDBJ databases">
        <authorList>
            <person name="Ra J.-S."/>
            <person name="Kim S.-B."/>
        </authorList>
    </citation>
    <scope>NUCLEOTIDE SEQUENCE [LARGE SCALE GENOMIC DNA]</scope>
    <source>
        <strain evidence="2 3">MMS21-Er5</strain>
    </source>
</reference>
<evidence type="ECO:0000313" key="2">
    <source>
        <dbReference type="EMBL" id="UPZ15814.1"/>
    </source>
</evidence>
<gene>
    <name evidence="2" type="ORF">M0M44_00360</name>
</gene>
<dbReference type="RefSeq" id="WP_248728017.1">
    <property type="nucleotide sequence ID" value="NZ_CP096829.1"/>
</dbReference>
<accession>A0ABY4LRV6</accession>
<feature type="transmembrane region" description="Helical" evidence="1">
    <location>
        <begin position="9"/>
        <end position="25"/>
    </location>
</feature>
<feature type="transmembrane region" description="Helical" evidence="1">
    <location>
        <begin position="78"/>
        <end position="98"/>
    </location>
</feature>
<evidence type="ECO:0008006" key="4">
    <source>
        <dbReference type="Google" id="ProtNLM"/>
    </source>
</evidence>
<keyword evidence="3" id="KW-1185">Reference proteome</keyword>
<dbReference type="EMBL" id="CP096829">
    <property type="protein sequence ID" value="UPZ15814.1"/>
    <property type="molecule type" value="Genomic_DNA"/>
</dbReference>
<keyword evidence="1" id="KW-0812">Transmembrane</keyword>
<proteinExistence type="predicted"/>
<dbReference type="Proteomes" id="UP000829998">
    <property type="component" value="Chromosome"/>
</dbReference>